<dbReference type="Proteomes" id="UP000324222">
    <property type="component" value="Unassembled WGS sequence"/>
</dbReference>
<gene>
    <name evidence="2" type="ORF">E2C01_088918</name>
</gene>
<feature type="region of interest" description="Disordered" evidence="1">
    <location>
        <begin position="1"/>
        <end position="34"/>
    </location>
</feature>
<evidence type="ECO:0000313" key="2">
    <source>
        <dbReference type="EMBL" id="MPC93777.1"/>
    </source>
</evidence>
<sequence length="64" mass="6172">MYSSASPSPGQPRRFMGAKPPAPGSAPPRGNKWSSGYLGTVAARRGGAAAMAAAASAAAAAAAR</sequence>
<evidence type="ECO:0000256" key="1">
    <source>
        <dbReference type="SAM" id="MobiDB-lite"/>
    </source>
</evidence>
<comment type="caution">
    <text evidence="2">The sequence shown here is derived from an EMBL/GenBank/DDBJ whole genome shotgun (WGS) entry which is preliminary data.</text>
</comment>
<keyword evidence="3" id="KW-1185">Reference proteome</keyword>
<accession>A0A5B7JKW2</accession>
<reference evidence="2 3" key="1">
    <citation type="submission" date="2019-05" db="EMBL/GenBank/DDBJ databases">
        <title>Another draft genome of Portunus trituberculatus and its Hox gene families provides insights of decapod evolution.</title>
        <authorList>
            <person name="Jeong J.-H."/>
            <person name="Song I."/>
            <person name="Kim S."/>
            <person name="Choi T."/>
            <person name="Kim D."/>
            <person name="Ryu S."/>
            <person name="Kim W."/>
        </authorList>
    </citation>
    <scope>NUCLEOTIDE SEQUENCE [LARGE SCALE GENOMIC DNA]</scope>
    <source>
        <tissue evidence="2">Muscle</tissue>
    </source>
</reference>
<proteinExistence type="predicted"/>
<organism evidence="2 3">
    <name type="scientific">Portunus trituberculatus</name>
    <name type="common">Swimming crab</name>
    <name type="synonym">Neptunus trituberculatus</name>
    <dbReference type="NCBI Taxonomy" id="210409"/>
    <lineage>
        <taxon>Eukaryota</taxon>
        <taxon>Metazoa</taxon>
        <taxon>Ecdysozoa</taxon>
        <taxon>Arthropoda</taxon>
        <taxon>Crustacea</taxon>
        <taxon>Multicrustacea</taxon>
        <taxon>Malacostraca</taxon>
        <taxon>Eumalacostraca</taxon>
        <taxon>Eucarida</taxon>
        <taxon>Decapoda</taxon>
        <taxon>Pleocyemata</taxon>
        <taxon>Brachyura</taxon>
        <taxon>Eubrachyura</taxon>
        <taxon>Portunoidea</taxon>
        <taxon>Portunidae</taxon>
        <taxon>Portuninae</taxon>
        <taxon>Portunus</taxon>
    </lineage>
</organism>
<dbReference type="AlphaFoldDB" id="A0A5B7JKW2"/>
<protein>
    <submittedName>
        <fullName evidence="2">Uncharacterized protein</fullName>
    </submittedName>
</protein>
<evidence type="ECO:0000313" key="3">
    <source>
        <dbReference type="Proteomes" id="UP000324222"/>
    </source>
</evidence>
<name>A0A5B7JKW2_PORTR</name>
<dbReference type="EMBL" id="VSRR010096047">
    <property type="protein sequence ID" value="MPC93777.1"/>
    <property type="molecule type" value="Genomic_DNA"/>
</dbReference>